<evidence type="ECO:0008006" key="3">
    <source>
        <dbReference type="Google" id="ProtNLM"/>
    </source>
</evidence>
<evidence type="ECO:0000313" key="1">
    <source>
        <dbReference type="EMBL" id="NHZ91103.1"/>
    </source>
</evidence>
<proteinExistence type="predicted"/>
<keyword evidence="2" id="KW-1185">Reference proteome</keyword>
<name>A0ABX0NW15_9BURK</name>
<gene>
    <name evidence="1" type="ORF">F2P45_19070</name>
</gene>
<comment type="caution">
    <text evidence="1">The sequence shown here is derived from an EMBL/GenBank/DDBJ whole genome shotgun (WGS) entry which is preliminary data.</text>
</comment>
<accession>A0ABX0NW15</accession>
<reference evidence="1 2" key="1">
    <citation type="submission" date="2019-10" db="EMBL/GenBank/DDBJ databases">
        <title>Taxonomy of Antarctic Massilia spp.: description of Massilia rubra sp. nov., Massilia aquatica sp. nov., Massilia mucilaginosa sp. nov., Massilia frigida sp. nov. isolated from streams, lakes and regoliths.</title>
        <authorList>
            <person name="Holochova P."/>
            <person name="Sedlacek I."/>
            <person name="Kralova S."/>
            <person name="Maslanova I."/>
            <person name="Busse H.-J."/>
            <person name="Stankova E."/>
            <person name="Vrbovska V."/>
            <person name="Kovarovic V."/>
            <person name="Bartak M."/>
            <person name="Svec P."/>
            <person name="Pantucek R."/>
        </authorList>
    </citation>
    <scope>NUCLEOTIDE SEQUENCE [LARGE SCALE GENOMIC DNA]</scope>
    <source>
        <strain evidence="1 2">CCM 8733</strain>
    </source>
</reference>
<dbReference type="Proteomes" id="UP000609726">
    <property type="component" value="Unassembled WGS sequence"/>
</dbReference>
<sequence>MVQSQTPSVHVEQLIRGEAEAIEREETVLGELLQSHPEWAESVLPFLASGQAPLVANARRLLTMFDERALLTIARGYEVDDPTARFEILNVLWAHLIGMTPRERLSWLEALAVYLLRGLDDARFPARYLAEPELVEMGTVHRVCDETYLFLNRLLDSEFDDSGFARMEAEARDPVVKQFGRRAPMLLASPAAKARQPSALAELTFVASFTSEFATQTAQFERDQAKAGQWAPALKDFLAVAVVDTPQPGKAIFEVSGFMEMLGAILFVNPSKPKTSAFRPAQSVKRVNIITHGNPGLIALSGSVDKTGAVKLATHPSAGPDLQGPIDVAAVQMANNPGLYLDNGEALVQSLRDRFAPDAEIFLIACNSASGTALPLMQDLKGLFKVTIRAYSKEIAYCPTLDATHIIDRALTTTTNCNDGSAQRGYKHLKPDRSV</sequence>
<organism evidence="1 2">
    <name type="scientific">Massilia mucilaginosa</name>
    <dbReference type="NCBI Taxonomy" id="2609282"/>
    <lineage>
        <taxon>Bacteria</taxon>
        <taxon>Pseudomonadati</taxon>
        <taxon>Pseudomonadota</taxon>
        <taxon>Betaproteobacteria</taxon>
        <taxon>Burkholderiales</taxon>
        <taxon>Oxalobacteraceae</taxon>
        <taxon>Telluria group</taxon>
        <taxon>Massilia</taxon>
    </lineage>
</organism>
<dbReference type="RefSeq" id="WP_166878575.1">
    <property type="nucleotide sequence ID" value="NZ_WHJH01000024.1"/>
</dbReference>
<dbReference type="EMBL" id="WHJH01000024">
    <property type="protein sequence ID" value="NHZ91103.1"/>
    <property type="molecule type" value="Genomic_DNA"/>
</dbReference>
<protein>
    <recommendedName>
        <fullName evidence="3">CHAT domain-containing protein</fullName>
    </recommendedName>
</protein>
<evidence type="ECO:0000313" key="2">
    <source>
        <dbReference type="Proteomes" id="UP000609726"/>
    </source>
</evidence>